<evidence type="ECO:0000256" key="5">
    <source>
        <dbReference type="SAM" id="MobiDB-lite"/>
    </source>
</evidence>
<comment type="subcellular location">
    <subcellularLocation>
        <location evidence="1">Membrane</location>
        <topology evidence="1">Multi-pass membrane protein</topology>
    </subcellularLocation>
</comment>
<dbReference type="STRING" id="13249.T1HVV1"/>
<keyword evidence="4 6" id="KW-0472">Membrane</keyword>
<evidence type="ECO:0000256" key="4">
    <source>
        <dbReference type="ARBA" id="ARBA00023136"/>
    </source>
</evidence>
<feature type="transmembrane region" description="Helical" evidence="6">
    <location>
        <begin position="108"/>
        <end position="126"/>
    </location>
</feature>
<dbReference type="PANTHER" id="PTHR10924">
    <property type="entry name" value="MAJOR FACILITATOR SUPERFAMILY PROTEIN-RELATED"/>
    <property type="match status" value="1"/>
</dbReference>
<dbReference type="EMBL" id="ACPB03020529">
    <property type="status" value="NOT_ANNOTATED_CDS"/>
    <property type="molecule type" value="Genomic_DNA"/>
</dbReference>
<dbReference type="InParanoid" id="T1HVV1"/>
<dbReference type="AlphaFoldDB" id="T1HVV1"/>
<proteinExistence type="predicted"/>
<feature type="region of interest" description="Disordered" evidence="5">
    <location>
        <begin position="621"/>
        <end position="663"/>
    </location>
</feature>
<protein>
    <submittedName>
        <fullName evidence="7">Uncharacterized protein</fullName>
    </submittedName>
</protein>
<organism evidence="7 8">
    <name type="scientific">Rhodnius prolixus</name>
    <name type="common">Triatomid bug</name>
    <dbReference type="NCBI Taxonomy" id="13249"/>
    <lineage>
        <taxon>Eukaryota</taxon>
        <taxon>Metazoa</taxon>
        <taxon>Ecdysozoa</taxon>
        <taxon>Arthropoda</taxon>
        <taxon>Hexapoda</taxon>
        <taxon>Insecta</taxon>
        <taxon>Pterygota</taxon>
        <taxon>Neoptera</taxon>
        <taxon>Paraneoptera</taxon>
        <taxon>Hemiptera</taxon>
        <taxon>Heteroptera</taxon>
        <taxon>Panheteroptera</taxon>
        <taxon>Cimicomorpha</taxon>
        <taxon>Reduviidae</taxon>
        <taxon>Triatominae</taxon>
        <taxon>Rhodnius</taxon>
    </lineage>
</organism>
<evidence type="ECO:0000256" key="3">
    <source>
        <dbReference type="ARBA" id="ARBA00022989"/>
    </source>
</evidence>
<dbReference type="EnsemblMetazoa" id="RPRC008171-RA">
    <property type="protein sequence ID" value="RPRC008171-PA"/>
    <property type="gene ID" value="RPRC008171"/>
</dbReference>
<evidence type="ECO:0000256" key="2">
    <source>
        <dbReference type="ARBA" id="ARBA00022692"/>
    </source>
</evidence>
<feature type="compositionally biased region" description="Basic and acidic residues" evidence="5">
    <location>
        <begin position="639"/>
        <end position="663"/>
    </location>
</feature>
<dbReference type="PANTHER" id="PTHR10924:SF27">
    <property type="entry name" value="SOLUTE CARRIER FAMILY 49 MEMBER 4"/>
    <property type="match status" value="1"/>
</dbReference>
<dbReference type="Proteomes" id="UP000015103">
    <property type="component" value="Unassembled WGS sequence"/>
</dbReference>
<keyword evidence="3 6" id="KW-1133">Transmembrane helix</keyword>
<evidence type="ECO:0000313" key="7">
    <source>
        <dbReference type="EnsemblMetazoa" id="RPRC008171-PA"/>
    </source>
</evidence>
<reference evidence="7" key="1">
    <citation type="submission" date="2015-05" db="UniProtKB">
        <authorList>
            <consortium name="EnsemblMetazoa"/>
        </authorList>
    </citation>
    <scope>IDENTIFICATION</scope>
</reference>
<evidence type="ECO:0000256" key="6">
    <source>
        <dbReference type="SAM" id="Phobius"/>
    </source>
</evidence>
<keyword evidence="2 6" id="KW-0812">Transmembrane</keyword>
<name>T1HVV1_RHOPR</name>
<feature type="transmembrane region" description="Helical" evidence="6">
    <location>
        <begin position="80"/>
        <end position="101"/>
    </location>
</feature>
<dbReference type="Gene3D" id="1.20.1250.20">
    <property type="entry name" value="MFS general substrate transporter like domains"/>
    <property type="match status" value="1"/>
</dbReference>
<dbReference type="InterPro" id="IPR049680">
    <property type="entry name" value="FLVCR1-2_SLC49-like"/>
</dbReference>
<dbReference type="SUPFAM" id="SSF103473">
    <property type="entry name" value="MFS general substrate transporter"/>
    <property type="match status" value="1"/>
</dbReference>
<feature type="transmembrane region" description="Helical" evidence="6">
    <location>
        <begin position="219"/>
        <end position="239"/>
    </location>
</feature>
<feature type="transmembrane region" description="Helical" evidence="6">
    <location>
        <begin position="132"/>
        <end position="158"/>
    </location>
</feature>
<dbReference type="InterPro" id="IPR036259">
    <property type="entry name" value="MFS_trans_sf"/>
</dbReference>
<accession>T1HVV1</accession>
<evidence type="ECO:0000256" key="1">
    <source>
        <dbReference type="ARBA" id="ARBA00004141"/>
    </source>
</evidence>
<keyword evidence="8" id="KW-1185">Reference proteome</keyword>
<sequence length="663" mass="72592">MRDTPSSLCMSFKLELSDSEEETCIQGQALGKRSPDPRRWYVLGLYCISAFSQVIVWNTWSPIANSALFAFSTWRDSTIALLNNWGCLMFLLFIGPCCWLLNKGGLKCSFIIASVLCTLGTGIRLLPSNETVFTILVHTGGILNAIGGVTLSPAILLLSSTWFPSNQRTSATGIGTSLSMLGIAGSYVLGPMIVSEPPTTRDTTEQGNLRIKIRSQISLLLFITFLMEISLLFIIILTFPSKPQQPASRASILRLTGDGKKQRFLATVIFRRTLFRNYWTVALSVDPNPGSCPCPDPNPGSCPCPDPDPDPCCPCPDPNPCCPCPDPDPCCPCPDPDPCCPCPDPDPCCPGPNPSPGCPCDTEPGCPCPQPPECPLAPKSRCPLVPLPDPNCPLAEKNTYINRDTCPLGSTKMDGSGDKGCPCSDVSSGCPCPPQNDACCPCPMLSPPKSGCPCKSEQENCMINKIIDEFRKKKKESTCPVKTPPCEKFPEGRCPMEDLGLCDCDYPCPPCMEPPQCGTAKAPPQYCAKKDCCMGLGLPNALSNDRKFAKDGKPFTYYKFVESKPERVETKYHVEFSDEPPNKFPFGIPQERKHPNWNILRSGTAYEKCKVVAEKLKKRAPSTDNGTMFNKNDNLMDPATEHLMKQRKHQAELDKQAEKGQWQ</sequence>
<feature type="transmembrane region" description="Helical" evidence="6">
    <location>
        <begin position="40"/>
        <end position="60"/>
    </location>
</feature>
<evidence type="ECO:0000313" key="8">
    <source>
        <dbReference type="Proteomes" id="UP000015103"/>
    </source>
</evidence>
<dbReference type="EMBL" id="ACPB03020528">
    <property type="status" value="NOT_ANNOTATED_CDS"/>
    <property type="molecule type" value="Genomic_DNA"/>
</dbReference>
<dbReference type="GO" id="GO:0016020">
    <property type="term" value="C:membrane"/>
    <property type="evidence" value="ECO:0007669"/>
    <property type="project" value="UniProtKB-SubCell"/>
</dbReference>
<dbReference type="VEuPathDB" id="VectorBase:RPRC008171"/>
<feature type="compositionally biased region" description="Polar residues" evidence="5">
    <location>
        <begin position="622"/>
        <end position="633"/>
    </location>
</feature>
<dbReference type="eggNOG" id="KOG2563">
    <property type="taxonomic scope" value="Eukaryota"/>
</dbReference>
<dbReference type="HOGENOM" id="CLU_414080_0_0_1"/>